<evidence type="ECO:0000313" key="3">
    <source>
        <dbReference type="EMBL" id="GHF04100.1"/>
    </source>
</evidence>
<dbReference type="Pfam" id="PF08547">
    <property type="entry name" value="CIA30"/>
    <property type="match status" value="1"/>
</dbReference>
<dbReference type="Proteomes" id="UP000609802">
    <property type="component" value="Unassembled WGS sequence"/>
</dbReference>
<keyword evidence="4" id="KW-1185">Reference proteome</keyword>
<organism evidence="3 4">
    <name type="scientific">Aliiroseovarius zhejiangensis</name>
    <dbReference type="NCBI Taxonomy" id="1632025"/>
    <lineage>
        <taxon>Bacteria</taxon>
        <taxon>Pseudomonadati</taxon>
        <taxon>Pseudomonadota</taxon>
        <taxon>Alphaproteobacteria</taxon>
        <taxon>Rhodobacterales</taxon>
        <taxon>Paracoccaceae</taxon>
        <taxon>Aliiroseovarius</taxon>
    </lineage>
</organism>
<dbReference type="EMBL" id="BNCH01000006">
    <property type="protein sequence ID" value="GHF04100.1"/>
    <property type="molecule type" value="Genomic_DNA"/>
</dbReference>
<proteinExistence type="inferred from homology"/>
<dbReference type="InterPro" id="IPR039131">
    <property type="entry name" value="NDUFAF1"/>
</dbReference>
<comment type="similarity">
    <text evidence="1">Belongs to the CIA30 family.</text>
</comment>
<name>A0ABQ3J608_9RHOB</name>
<reference evidence="4" key="1">
    <citation type="journal article" date="2019" name="Int. J. Syst. Evol. Microbiol.">
        <title>The Global Catalogue of Microorganisms (GCM) 10K type strain sequencing project: providing services to taxonomists for standard genome sequencing and annotation.</title>
        <authorList>
            <consortium name="The Broad Institute Genomics Platform"/>
            <consortium name="The Broad Institute Genome Sequencing Center for Infectious Disease"/>
            <person name="Wu L."/>
            <person name="Ma J."/>
        </authorList>
    </citation>
    <scope>NUCLEOTIDE SEQUENCE [LARGE SCALE GENOMIC DNA]</scope>
    <source>
        <strain evidence="4">KCTC 42443</strain>
    </source>
</reference>
<accession>A0ABQ3J608</accession>
<dbReference type="PANTHER" id="PTHR13194">
    <property type="entry name" value="COMPLEX I INTERMEDIATE-ASSOCIATED PROTEIN 30"/>
    <property type="match status" value="1"/>
</dbReference>
<evidence type="ECO:0000256" key="1">
    <source>
        <dbReference type="ARBA" id="ARBA00007884"/>
    </source>
</evidence>
<dbReference type="InterPro" id="IPR008979">
    <property type="entry name" value="Galactose-bd-like_sf"/>
</dbReference>
<dbReference type="SUPFAM" id="SSF49785">
    <property type="entry name" value="Galactose-binding domain-like"/>
    <property type="match status" value="1"/>
</dbReference>
<dbReference type="RefSeq" id="WP_229836831.1">
    <property type="nucleotide sequence ID" value="NZ_BNCH01000006.1"/>
</dbReference>
<evidence type="ECO:0000259" key="2">
    <source>
        <dbReference type="Pfam" id="PF08547"/>
    </source>
</evidence>
<dbReference type="PANTHER" id="PTHR13194:SF19">
    <property type="entry name" value="NAD(P)-BINDING ROSSMANN-FOLD SUPERFAMILY PROTEIN"/>
    <property type="match status" value="1"/>
</dbReference>
<sequence>MTMERDGMKNTLDLDPSWEFVADTVMGGVSQGAITTGPVHGRTATRLTGRVSLDNNGGFVQMATDLNPDGTVRDASHWRGLELDLCGNGETYELRLRTDHLTRPWQSYRAGFSAAPDWATLRFPFADFTPHRTDTPFDPARLHRVGVIAIGRAFTADIAVSALRLYR</sequence>
<protein>
    <submittedName>
        <fullName evidence="3">CIA30 family protein</fullName>
    </submittedName>
</protein>
<evidence type="ECO:0000313" key="4">
    <source>
        <dbReference type="Proteomes" id="UP000609802"/>
    </source>
</evidence>
<gene>
    <name evidence="3" type="ORF">GCM10016455_26800</name>
</gene>
<feature type="domain" description="NADH:ubiquinone oxidoreductase intermediate-associated protein 30" evidence="2">
    <location>
        <begin position="16"/>
        <end position="150"/>
    </location>
</feature>
<comment type="caution">
    <text evidence="3">The sequence shown here is derived from an EMBL/GenBank/DDBJ whole genome shotgun (WGS) entry which is preliminary data.</text>
</comment>
<dbReference type="InterPro" id="IPR013857">
    <property type="entry name" value="NADH-UbQ_OxRdtase-assoc_prot30"/>
</dbReference>